<name>A0A9J6CM21_POLVA</name>
<dbReference type="AlphaFoldDB" id="A0A9J6CM21"/>
<accession>A0A9J6CM21</accession>
<proteinExistence type="predicted"/>
<sequence>MFLVKSKSVRVVSLNWQLSVDTQINVNQAYFSMLEELQGYEKLCANSVNFLGCANGVHTLQLKLDKVLELNNEIQEIIKMQKHSDVNAIDIGIVVEPMTIKKIDQNITITIPSWANGNFKDFLIKMSSLEKKIILMTQFCEQIIKKDVPIGKELEKKLKLTNDVLNLLNVQLPDFPLEKIIHFYEPKLWMRNDSICFNITIPILDKEKFHTYKVLNIPDDGYKFNISSEITMNEKNSTKLNLSKSKVSFIFSNIIYYQNVLKEPLNECEQDIFIISTLKSCSKIKDNNNMIIMLTEYEIFIYNRHYETVTLKCKNFSETIKSSQILVKLIPGCRITTQGFEYETLSDRELPSSHIAYPSLNYVFNFHKKNFTIENIFKSPM</sequence>
<evidence type="ECO:0000313" key="1">
    <source>
        <dbReference type="EMBL" id="KAG5682887.1"/>
    </source>
</evidence>
<protein>
    <submittedName>
        <fullName evidence="1">Uncharacterized protein</fullName>
    </submittedName>
</protein>
<dbReference type="Proteomes" id="UP001107558">
    <property type="component" value="Chromosome 1"/>
</dbReference>
<reference evidence="1" key="1">
    <citation type="submission" date="2021-03" db="EMBL/GenBank/DDBJ databases">
        <title>Chromosome level genome of the anhydrobiotic midge Polypedilum vanderplanki.</title>
        <authorList>
            <person name="Yoshida Y."/>
            <person name="Kikawada T."/>
            <person name="Gusev O."/>
        </authorList>
    </citation>
    <scope>NUCLEOTIDE SEQUENCE</scope>
    <source>
        <strain evidence="1">NIAS01</strain>
        <tissue evidence="1">Whole body or cell culture</tissue>
    </source>
</reference>
<gene>
    <name evidence="1" type="ORF">PVAND_012205</name>
</gene>
<organism evidence="1 2">
    <name type="scientific">Polypedilum vanderplanki</name>
    <name type="common">Sleeping chironomid midge</name>
    <dbReference type="NCBI Taxonomy" id="319348"/>
    <lineage>
        <taxon>Eukaryota</taxon>
        <taxon>Metazoa</taxon>
        <taxon>Ecdysozoa</taxon>
        <taxon>Arthropoda</taxon>
        <taxon>Hexapoda</taxon>
        <taxon>Insecta</taxon>
        <taxon>Pterygota</taxon>
        <taxon>Neoptera</taxon>
        <taxon>Endopterygota</taxon>
        <taxon>Diptera</taxon>
        <taxon>Nematocera</taxon>
        <taxon>Chironomoidea</taxon>
        <taxon>Chironomidae</taxon>
        <taxon>Chironominae</taxon>
        <taxon>Polypedilum</taxon>
        <taxon>Polypedilum</taxon>
    </lineage>
</organism>
<keyword evidence="2" id="KW-1185">Reference proteome</keyword>
<comment type="caution">
    <text evidence="1">The sequence shown here is derived from an EMBL/GenBank/DDBJ whole genome shotgun (WGS) entry which is preliminary data.</text>
</comment>
<dbReference type="EMBL" id="JADBJN010000001">
    <property type="protein sequence ID" value="KAG5682887.1"/>
    <property type="molecule type" value="Genomic_DNA"/>
</dbReference>
<evidence type="ECO:0000313" key="2">
    <source>
        <dbReference type="Proteomes" id="UP001107558"/>
    </source>
</evidence>